<proteinExistence type="inferred from homology"/>
<dbReference type="EMBL" id="JACJPW010000163">
    <property type="protein sequence ID" value="MBD2186078.1"/>
    <property type="molecule type" value="Genomic_DNA"/>
</dbReference>
<evidence type="ECO:0000256" key="3">
    <source>
        <dbReference type="PIRSR" id="PIRSR602401-1"/>
    </source>
</evidence>
<comment type="cofactor">
    <cofactor evidence="1 3">
        <name>heme</name>
        <dbReference type="ChEBI" id="CHEBI:30413"/>
    </cofactor>
</comment>
<gene>
    <name evidence="5" type="ORF">H6G03_34315</name>
</gene>
<sequence>MQTINTLPPEPQIPEILRILKLIFQPVQYVEDLFKTYGDRFTITTRDGTKYVYFGHPEALQQIFTADPGQFKTGGGSEYLRFLLGDNSLTMLDGDRHQRERQLLTPPFHGERMRVYGETICEISQQVSNNWKMGKPFTIRASILEITLRVMLRVVFGLEEGPEFQKLRLTLISLLDAINSPLMSSAIFLPFIQKDLGAWSPWGRIVRLRKQVDDLIHALIQERRAKLKKDRQDILSLLMCATDQNGQGMSDREINDELMTLLVAGHETTASALTWAFYWVAYTPQVGNKLHRELETVGDHPDPNVISKLPYLTAVCQETLRIYPIGIDGSFRAVEYPIEIMGYKLPKGTIVMPSIYIAHHREETYPQPNQFKPERFLERQFSPYEFLPFGGGNRRCIGFAFAQYEMKLILGTILSRFQVSLVNKRPVTPVRHGFTVTAPLGMQMIANPLK</sequence>
<dbReference type="PRINTS" id="PR00385">
    <property type="entry name" value="P450"/>
</dbReference>
<dbReference type="Gene3D" id="1.10.630.10">
    <property type="entry name" value="Cytochrome P450"/>
    <property type="match status" value="1"/>
</dbReference>
<comment type="similarity">
    <text evidence="2 4">Belongs to the cytochrome P450 family.</text>
</comment>
<keyword evidence="3 4" id="KW-0408">Iron</keyword>
<feature type="binding site" description="axial binding residue" evidence="3">
    <location>
        <position position="396"/>
    </location>
    <ligand>
        <name>heme</name>
        <dbReference type="ChEBI" id="CHEBI:30413"/>
    </ligand>
    <ligandPart>
        <name>Fe</name>
        <dbReference type="ChEBI" id="CHEBI:18248"/>
    </ligandPart>
</feature>
<dbReference type="CDD" id="cd11053">
    <property type="entry name" value="CYP110-like"/>
    <property type="match status" value="1"/>
</dbReference>
<evidence type="ECO:0000256" key="4">
    <source>
        <dbReference type="RuleBase" id="RU000461"/>
    </source>
</evidence>
<evidence type="ECO:0000313" key="6">
    <source>
        <dbReference type="Proteomes" id="UP000641646"/>
    </source>
</evidence>
<dbReference type="SUPFAM" id="SSF48264">
    <property type="entry name" value="Cytochrome P450"/>
    <property type="match status" value="1"/>
</dbReference>
<dbReference type="RefSeq" id="WP_190475038.1">
    <property type="nucleotide sequence ID" value="NZ_JACJPW010000163.1"/>
</dbReference>
<evidence type="ECO:0000256" key="1">
    <source>
        <dbReference type="ARBA" id="ARBA00001971"/>
    </source>
</evidence>
<dbReference type="GO" id="GO:0005506">
    <property type="term" value="F:iron ion binding"/>
    <property type="evidence" value="ECO:0007669"/>
    <property type="project" value="InterPro"/>
</dbReference>
<comment type="caution">
    <text evidence="5">The sequence shown here is derived from an EMBL/GenBank/DDBJ whole genome shotgun (WGS) entry which is preliminary data.</text>
</comment>
<dbReference type="GO" id="GO:0020037">
    <property type="term" value="F:heme binding"/>
    <property type="evidence" value="ECO:0007669"/>
    <property type="project" value="InterPro"/>
</dbReference>
<organism evidence="5 6">
    <name type="scientific">Aerosakkonema funiforme FACHB-1375</name>
    <dbReference type="NCBI Taxonomy" id="2949571"/>
    <lineage>
        <taxon>Bacteria</taxon>
        <taxon>Bacillati</taxon>
        <taxon>Cyanobacteriota</taxon>
        <taxon>Cyanophyceae</taxon>
        <taxon>Oscillatoriophycideae</taxon>
        <taxon>Aerosakkonematales</taxon>
        <taxon>Aerosakkonemataceae</taxon>
        <taxon>Aerosakkonema</taxon>
    </lineage>
</organism>
<dbReference type="PROSITE" id="PS00086">
    <property type="entry name" value="CYTOCHROME_P450"/>
    <property type="match status" value="1"/>
</dbReference>
<reference evidence="5" key="2">
    <citation type="submission" date="2020-08" db="EMBL/GenBank/DDBJ databases">
        <authorList>
            <person name="Chen M."/>
            <person name="Teng W."/>
            <person name="Zhao L."/>
            <person name="Hu C."/>
            <person name="Zhou Y."/>
            <person name="Han B."/>
            <person name="Song L."/>
            <person name="Shu W."/>
        </authorList>
    </citation>
    <scope>NUCLEOTIDE SEQUENCE</scope>
    <source>
        <strain evidence="5">FACHB-1375</strain>
    </source>
</reference>
<dbReference type="InterPro" id="IPR050121">
    <property type="entry name" value="Cytochrome_P450_monoxygenase"/>
</dbReference>
<keyword evidence="3 4" id="KW-0349">Heme</keyword>
<protein>
    <submittedName>
        <fullName evidence="5">Cytochrome P450</fullName>
    </submittedName>
</protein>
<dbReference type="PANTHER" id="PTHR24305">
    <property type="entry name" value="CYTOCHROME P450"/>
    <property type="match status" value="1"/>
</dbReference>
<dbReference type="InterPro" id="IPR017972">
    <property type="entry name" value="Cyt_P450_CS"/>
</dbReference>
<keyword evidence="6" id="KW-1185">Reference proteome</keyword>
<evidence type="ECO:0000313" key="5">
    <source>
        <dbReference type="EMBL" id="MBD2186078.1"/>
    </source>
</evidence>
<dbReference type="AlphaFoldDB" id="A0A926VMT0"/>
<keyword evidence="4" id="KW-0560">Oxidoreductase</keyword>
<dbReference type="Proteomes" id="UP000641646">
    <property type="component" value="Unassembled WGS sequence"/>
</dbReference>
<dbReference type="GO" id="GO:0004497">
    <property type="term" value="F:monooxygenase activity"/>
    <property type="evidence" value="ECO:0007669"/>
    <property type="project" value="UniProtKB-KW"/>
</dbReference>
<dbReference type="InterPro" id="IPR036396">
    <property type="entry name" value="Cyt_P450_sf"/>
</dbReference>
<dbReference type="InterPro" id="IPR001128">
    <property type="entry name" value="Cyt_P450"/>
</dbReference>
<dbReference type="GO" id="GO:0016705">
    <property type="term" value="F:oxidoreductase activity, acting on paired donors, with incorporation or reduction of molecular oxygen"/>
    <property type="evidence" value="ECO:0007669"/>
    <property type="project" value="InterPro"/>
</dbReference>
<dbReference type="InterPro" id="IPR002401">
    <property type="entry name" value="Cyt_P450_E_grp-I"/>
</dbReference>
<name>A0A926VMT0_9CYAN</name>
<dbReference type="PANTHER" id="PTHR24305:SF166">
    <property type="entry name" value="CYTOCHROME P450 12A4, MITOCHONDRIAL-RELATED"/>
    <property type="match status" value="1"/>
</dbReference>
<reference evidence="5" key="1">
    <citation type="journal article" date="2015" name="ISME J.">
        <title>Draft Genome Sequence of Streptomyces incarnatus NRRL8089, which Produces the Nucleoside Antibiotic Sinefungin.</title>
        <authorList>
            <person name="Oshima K."/>
            <person name="Hattori M."/>
            <person name="Shimizu H."/>
            <person name="Fukuda K."/>
            <person name="Nemoto M."/>
            <person name="Inagaki K."/>
            <person name="Tamura T."/>
        </authorList>
    </citation>
    <scope>NUCLEOTIDE SEQUENCE</scope>
    <source>
        <strain evidence="5">FACHB-1375</strain>
    </source>
</reference>
<dbReference type="PRINTS" id="PR00463">
    <property type="entry name" value="EP450I"/>
</dbReference>
<keyword evidence="3 4" id="KW-0479">Metal-binding</keyword>
<accession>A0A926VMT0</accession>
<dbReference type="Pfam" id="PF00067">
    <property type="entry name" value="p450"/>
    <property type="match status" value="1"/>
</dbReference>
<evidence type="ECO:0000256" key="2">
    <source>
        <dbReference type="ARBA" id="ARBA00010617"/>
    </source>
</evidence>
<keyword evidence="4" id="KW-0503">Monooxygenase</keyword>